<evidence type="ECO:0000259" key="10">
    <source>
        <dbReference type="Pfam" id="PF21530"/>
    </source>
</evidence>
<feature type="region of interest" description="Disordered" evidence="5">
    <location>
        <begin position="549"/>
        <end position="577"/>
    </location>
</feature>
<comment type="cofactor">
    <cofactor evidence="4">
        <name>Mg(2+)</name>
        <dbReference type="ChEBI" id="CHEBI:18420"/>
    </cofactor>
</comment>
<comment type="similarity">
    <text evidence="4">Belongs to the helicase family.</text>
</comment>
<dbReference type="InterPro" id="IPR003871">
    <property type="entry name" value="RFA1B/D_OB_1st"/>
</dbReference>
<feature type="domain" description="DNA helicase Pif1-like DEAD-box helicase" evidence="7">
    <location>
        <begin position="2168"/>
        <end position="2389"/>
    </location>
</feature>
<evidence type="ECO:0000256" key="1">
    <source>
        <dbReference type="ARBA" id="ARBA00022723"/>
    </source>
</evidence>
<feature type="region of interest" description="Disordered" evidence="5">
    <location>
        <begin position="1838"/>
        <end position="1866"/>
    </location>
</feature>
<dbReference type="Pfam" id="PF14214">
    <property type="entry name" value="Helitron_like_N"/>
    <property type="match status" value="1"/>
</dbReference>
<dbReference type="GO" id="GO:0043139">
    <property type="term" value="F:5'-3' DNA helicase activity"/>
    <property type="evidence" value="ECO:0007669"/>
    <property type="project" value="UniProtKB-EC"/>
</dbReference>
<evidence type="ECO:0000313" key="11">
    <source>
        <dbReference type="EMBL" id="KAG7543703.1"/>
    </source>
</evidence>
<evidence type="ECO:0000256" key="2">
    <source>
        <dbReference type="ARBA" id="ARBA00022833"/>
    </source>
</evidence>
<comment type="caution">
    <text evidence="11">The sequence shown here is derived from an EMBL/GenBank/DDBJ whole genome shotgun (WGS) entry which is preliminary data.</text>
</comment>
<dbReference type="CDD" id="cd04481">
    <property type="entry name" value="RPA1_DBD_B_like"/>
    <property type="match status" value="2"/>
</dbReference>
<dbReference type="Pfam" id="PF05970">
    <property type="entry name" value="PIF1"/>
    <property type="match status" value="1"/>
</dbReference>
<feature type="compositionally biased region" description="Low complexity" evidence="5">
    <location>
        <begin position="1840"/>
        <end position="1857"/>
    </location>
</feature>
<dbReference type="EMBL" id="JAEFBK010000012">
    <property type="protein sequence ID" value="KAG7543703.1"/>
    <property type="molecule type" value="Genomic_DNA"/>
</dbReference>
<feature type="region of interest" description="Disordered" evidence="5">
    <location>
        <begin position="1004"/>
        <end position="1052"/>
    </location>
</feature>
<name>A0A8T1YCQ0_9BRAS</name>
<dbReference type="EC" id="5.6.2.3" evidence="4"/>
<evidence type="ECO:0000259" key="9">
    <source>
        <dbReference type="Pfam" id="PF14214"/>
    </source>
</evidence>
<feature type="region of interest" description="Disordered" evidence="5">
    <location>
        <begin position="922"/>
        <end position="967"/>
    </location>
</feature>
<accession>A0A8T1YCQ0</accession>
<keyword evidence="2" id="KW-0862">Zinc</keyword>
<dbReference type="PANTHER" id="PTHR10492">
    <property type="match status" value="1"/>
</dbReference>
<proteinExistence type="inferred from homology"/>
<feature type="compositionally biased region" description="Polar residues" evidence="5">
    <location>
        <begin position="922"/>
        <end position="945"/>
    </location>
</feature>
<evidence type="ECO:0000256" key="5">
    <source>
        <dbReference type="SAM" id="MobiDB-lite"/>
    </source>
</evidence>
<sequence>MASATFAYLKDVRPYTTQWRVQVKVLHSWRQYTSNTGETLELVLSDIEGKKIHATVKKELVSRYVSSLPVGHWVFIEIFALNYASGQFRPTSHLYKMTFTNGTHVIPCDPLSDSSYLSLASFKRIQNGDLNPYILVDVIGQIVMIGELLTLEANNKPTSKIEFEMRNETIGVTLWGSFAETVYRGSQNAGGRPVVCLLRFVKIKSFKGVKTLSNSFDASQVFVNPAIPEIAVFLQSGQFRPTSHLYKMTFTNGTHVIPCDPLSDSSYLSLASFKRIQNEDLNPKCWWASCCVKTLSNSFDASQVFVNPAIPEIAVFLQSLPSDGAMCIFRERVPKFEIVVANQDDTSLDHPRKTIVDLLNSVEIGKARLMCTIYAIDTDWAWYYISCRACNKKVTHIHHGVNGVNNKGKKPRFWCDTCKSVITNVVARFMLYAKVMDNTGEAKLLLFDSVCSEIIGESAPSVLNGSVDEIDDPDNIPDAVRNLFGRTFLFLVCVEKENIWDGKEIYKVSKVLQKDGLLLEEQLLEDSQELVNPASIVSGDQVPLMLEMSQETSDSVTPSSKRVYADNPGSSDHASSSKKLCIESIDFGDQDSIPKDQDANVKDIAPKVALVIKDDAIKSDPKTSNEFSNGGVGTLEVKKEGKCVKEWRVYVKIMRIWHHNPLLTGDLTTMILADEKGNFCDAIIPRANYMWNFRPALKEGLWYYMSDFQPVLPSKYQARFATMPLQIRCIRETTIWPVRSRVSNFFDFVTPDVLRNPHPDDGTYVTDAMGVITAVSTIGRFPFVCRPGETDYEARYVCFKIANNVGETIKCVAIGKWCEFFVNAWMRRISSIHYNYDKVVAVLRFWRISSYCGNNVLMSESCCSRLYIDPIFYELDIPSYLRSFKDTSSDEEDVMMEMSQITETTGSKPHYPLLDLNSSPKTDKTVQYGQTPTSQSQITQASGSKPNYPLLDLNSSPKPPKRSRVIQTPTPHSQITQATVFNTNSSVPLKSAFSRVFRDITNLPCRNDETSKTPTRQQQSLYPKQTQQPLGTALPTSWLGQPSGCTPVPQENNCHIRNLQDAFANASFPPTDKGKGKEPLVPSLTDCSTDDESIEHINYIGMTDSESDGTQDYSVSSTEDEVEEGYSAHVQEPSIEQIFNSPQQVIDLSSPAVESTVEFTTPTVSVPRKSGERKAVTQNINLPKKRGRPKLAFPIKRVAAKAKKAGYLDHGDPTYKCKYCGALMWFDERINKRNSSKDPTFTLCCGQGSVKLPFLKESPELIKKLLKGKDAISRNFRENLRIYNMLFAMTSLGGKVDKSMPKGKGPAMFRLQGGNYHQIGGLKPAAGDYAKYSQLYIVDTETEVDQRATVIGKGKNLKSTSWKKKLNKELIEAIIKMLNESNPYVKKFRSARERFQSNDDEPFHMRIVADRQGVDGRQYSMPTAGEVAALIPGDFIPDMPVRDIILEKSSNGRLKRISQIHISYLALQYPLIFCYGEDGYRPGIEKCYKSSNNKKKKCISMRQWFAFRIQDRENECHTLLESKRLFQQFLCDAYTTIESNRLSYIKFNQSKLRCENFNSIKEAANSGTKDMAEEGNQILIPASFTGGPRYMIQSYYDAMAICKRYGFPDLFITFTCNPKWPEITRYCEARGLTADDRPDIVARIFKMKLDSLMKDLTERKMLGKTAASMYTVEFQKRGLPHAHILLFMDVNSKLPTADDIDKIISAEIPDKEKEPELYEVIKNSMIHGPCGSANPNSPCMVDGQCSKLYPKKHQEITKVGSDGYPVYRRRLTEDYIEKGDVKCDNRYVVPYNKKLSLRYNAHINVEWCNQNGSIKYLFKYINKGPDMVTVIVEPINQPKTGETATGSTATGDTATTAQEPDSNEKKKDEIKDWFDCSFRGGLENFQISYSTQINPVLKLSFHVEGKQPVYFDPKSQIADVLDRVSNEDSQFMAWLTLNRKNAVGKNGKRARELLYAEIPAYFTWDGKNKQFKKRSRGWALGRINYVPRKMEDEYYLRVLLNIVRGPQSYDDIKTYQGVVYPSYKEACFARGILDDDQVYIDGLIELGQHSFAPVLRNFFAMMLLSMSLARPEHVWSETWHLLAEDILAKKKEEYNNPELTLTEAQIKNYTLQEIEKIMLFNGGTLEAFEHFPKPTREGIDNSNRLIVDELRYNIESNLEEQHAEWRDKLTPEQRGVYNEITGAVFNGLGGVFFVYGSGGTGKTFIWKTLAAAIRSRGLICLNVASSGIASLLLEGGRTAHSRFSIPLNPDEFSVCKIKAKSDLADLIKEASLIIWDEAPMMSKFCFEALDKSFCDIIKHAENKVFGGKVVVFGGDFRQVLPVITNASRAEIVMSSLNSSYLWDHCKVLKLTKNMRLLNNSLSAQEAKEIQEFSDWLLAVGDGRINEPNDGEVVIDIPEDLLITEADNPIEAITREIYGDPTKLHEIRDPKFFQMRAILAPKNDDVNTINQYMLEHLDSPERIYLSADSIDPSDSDALNNPVITPDFLNSIKVSGLPNHALRLKIGAPVMLLRNIDPKGGLCNGTRLQITQLCNQIVEARVITGDRIGDIVFIPLINITPSDTKLPFKMRRRQFPLSVAFAMTINKSQGQSLERVGLYLPKPVFSHGQLYVALPRVTSKKGLRILILNKEGKIEKKTTNVVFKEVFQNIN</sequence>
<dbReference type="CDD" id="cd04476">
    <property type="entry name" value="RPA1_DBD_C"/>
    <property type="match status" value="1"/>
</dbReference>
<evidence type="ECO:0000259" key="6">
    <source>
        <dbReference type="Pfam" id="PF02721"/>
    </source>
</evidence>
<dbReference type="InterPro" id="IPR025476">
    <property type="entry name" value="Helitron_helicase-like"/>
</dbReference>
<keyword evidence="4" id="KW-0347">Helicase</keyword>
<reference evidence="11 12" key="1">
    <citation type="submission" date="2020-12" db="EMBL/GenBank/DDBJ databases">
        <title>Concerted genomic and epigenomic changes stabilize Arabidopsis allopolyploids.</title>
        <authorList>
            <person name="Chen Z."/>
        </authorList>
    </citation>
    <scope>NUCLEOTIDE SEQUENCE [LARGE SCALE GENOMIC DNA]</scope>
    <source>
        <strain evidence="11">Allo738</strain>
        <tissue evidence="11">Leaf</tissue>
    </source>
</reference>
<dbReference type="GO" id="GO:0006281">
    <property type="term" value="P:DNA repair"/>
    <property type="evidence" value="ECO:0007669"/>
    <property type="project" value="UniProtKB-KW"/>
</dbReference>
<dbReference type="GO" id="GO:0003677">
    <property type="term" value="F:DNA binding"/>
    <property type="evidence" value="ECO:0007669"/>
    <property type="project" value="UniProtKB-KW"/>
</dbReference>
<dbReference type="Pfam" id="PF02721">
    <property type="entry name" value="DUF223"/>
    <property type="match status" value="1"/>
</dbReference>
<evidence type="ECO:0000256" key="4">
    <source>
        <dbReference type="RuleBase" id="RU363044"/>
    </source>
</evidence>
<comment type="catalytic activity">
    <reaction evidence="4">
        <text>ATP + H2O = ADP + phosphate + H(+)</text>
        <dbReference type="Rhea" id="RHEA:13065"/>
        <dbReference type="ChEBI" id="CHEBI:15377"/>
        <dbReference type="ChEBI" id="CHEBI:15378"/>
        <dbReference type="ChEBI" id="CHEBI:30616"/>
        <dbReference type="ChEBI" id="CHEBI:43474"/>
        <dbReference type="ChEBI" id="CHEBI:456216"/>
        <dbReference type="EC" id="5.6.2.3"/>
    </reaction>
</comment>
<keyword evidence="4" id="KW-0067">ATP-binding</keyword>
<dbReference type="GO" id="GO:0000723">
    <property type="term" value="P:telomere maintenance"/>
    <property type="evidence" value="ECO:0007669"/>
    <property type="project" value="InterPro"/>
</dbReference>
<gene>
    <name evidence="11" type="ORF">ISN45_Aa07g035900</name>
</gene>
<organism evidence="11 12">
    <name type="scientific">Arabidopsis thaliana x Arabidopsis arenosa</name>
    <dbReference type="NCBI Taxonomy" id="1240361"/>
    <lineage>
        <taxon>Eukaryota</taxon>
        <taxon>Viridiplantae</taxon>
        <taxon>Streptophyta</taxon>
        <taxon>Embryophyta</taxon>
        <taxon>Tracheophyta</taxon>
        <taxon>Spermatophyta</taxon>
        <taxon>Magnoliopsida</taxon>
        <taxon>eudicotyledons</taxon>
        <taxon>Gunneridae</taxon>
        <taxon>Pentapetalae</taxon>
        <taxon>rosids</taxon>
        <taxon>malvids</taxon>
        <taxon>Brassicales</taxon>
        <taxon>Brassicaceae</taxon>
        <taxon>Camelineae</taxon>
        <taxon>Arabidopsis</taxon>
    </lineage>
</organism>
<keyword evidence="4" id="KW-0547">Nucleotide-binding</keyword>
<keyword evidence="4" id="KW-0233">DNA recombination</keyword>
<feature type="domain" description="Helitron helicase-like" evidence="9">
    <location>
        <begin position="1504"/>
        <end position="1686"/>
    </location>
</feature>
<dbReference type="Proteomes" id="UP000694240">
    <property type="component" value="Chromosome 12"/>
</dbReference>
<feature type="compositionally biased region" description="Polar residues" evidence="5">
    <location>
        <begin position="1012"/>
        <end position="1052"/>
    </location>
</feature>
<dbReference type="InterPro" id="IPR010285">
    <property type="entry name" value="DNA_helicase_pif1-like_DEAD"/>
</dbReference>
<feature type="compositionally biased region" description="Polar residues" evidence="5">
    <location>
        <begin position="568"/>
        <end position="577"/>
    </location>
</feature>
<dbReference type="GO" id="GO:0046872">
    <property type="term" value="F:metal ion binding"/>
    <property type="evidence" value="ECO:0007669"/>
    <property type="project" value="UniProtKB-KW"/>
</dbReference>
<dbReference type="GO" id="GO:0016787">
    <property type="term" value="F:hydrolase activity"/>
    <property type="evidence" value="ECO:0007669"/>
    <property type="project" value="UniProtKB-KW"/>
</dbReference>
<dbReference type="CDD" id="cd04480">
    <property type="entry name" value="RPA1_DBD_A_like"/>
    <property type="match status" value="2"/>
</dbReference>
<dbReference type="InterPro" id="IPR049163">
    <property type="entry name" value="Pif1-like_2B_dom"/>
</dbReference>
<evidence type="ECO:0000313" key="12">
    <source>
        <dbReference type="Proteomes" id="UP000694240"/>
    </source>
</evidence>
<evidence type="ECO:0000256" key="3">
    <source>
        <dbReference type="ARBA" id="ARBA00023125"/>
    </source>
</evidence>
<keyword evidence="3" id="KW-0238">DNA-binding</keyword>
<feature type="domain" description="Replication protein A 70 kDa DNA-binding subunit B/D first OB fold" evidence="6">
    <location>
        <begin position="6"/>
        <end position="108"/>
    </location>
</feature>
<dbReference type="CDD" id="cd18809">
    <property type="entry name" value="SF1_C_RecD"/>
    <property type="match status" value="1"/>
</dbReference>
<keyword evidence="1" id="KW-0479">Metal-binding</keyword>
<feature type="compositionally biased region" description="Polar residues" evidence="5">
    <location>
        <begin position="549"/>
        <end position="560"/>
    </location>
</feature>
<dbReference type="InterPro" id="IPR047192">
    <property type="entry name" value="Euk_RPA1_DBD_C"/>
</dbReference>
<keyword evidence="4" id="KW-0234">DNA repair</keyword>
<dbReference type="Pfam" id="PF08646">
    <property type="entry name" value="Rep_fac-A_C"/>
    <property type="match status" value="1"/>
</dbReference>
<dbReference type="GO" id="GO:0005524">
    <property type="term" value="F:ATP binding"/>
    <property type="evidence" value="ECO:0007669"/>
    <property type="project" value="UniProtKB-KW"/>
</dbReference>
<feature type="domain" description="Replication factor A C-terminal" evidence="8">
    <location>
        <begin position="369"/>
        <end position="502"/>
    </location>
</feature>
<dbReference type="FunFam" id="3.40.50.300:FF:002884">
    <property type="entry name" value="ATP-dependent DNA helicase"/>
    <property type="match status" value="1"/>
</dbReference>
<evidence type="ECO:0000259" key="7">
    <source>
        <dbReference type="Pfam" id="PF05970"/>
    </source>
</evidence>
<feature type="domain" description="DNA helicase Pif1-like 2B" evidence="10">
    <location>
        <begin position="2485"/>
        <end position="2531"/>
    </location>
</feature>
<protein>
    <recommendedName>
        <fullName evidence="4">ATP-dependent DNA helicase</fullName>
        <ecNumber evidence="4">5.6.2.3</ecNumber>
    </recommendedName>
</protein>
<dbReference type="Pfam" id="PF21530">
    <property type="entry name" value="Pif1_2B_dom"/>
    <property type="match status" value="1"/>
</dbReference>
<dbReference type="GO" id="GO:0006310">
    <property type="term" value="P:DNA recombination"/>
    <property type="evidence" value="ECO:0007669"/>
    <property type="project" value="UniProtKB-KW"/>
</dbReference>
<keyword evidence="4" id="KW-0227">DNA damage</keyword>
<evidence type="ECO:0000259" key="8">
    <source>
        <dbReference type="Pfam" id="PF08646"/>
    </source>
</evidence>
<dbReference type="PANTHER" id="PTHR10492:SF101">
    <property type="entry name" value="ATP-DEPENDENT DNA HELICASE"/>
    <property type="match status" value="1"/>
</dbReference>
<keyword evidence="4" id="KW-0378">Hydrolase</keyword>
<keyword evidence="12" id="KW-1185">Reference proteome</keyword>
<dbReference type="InterPro" id="IPR013955">
    <property type="entry name" value="Rep_factor-A_C"/>
</dbReference>